<name>A0ABY0FAT4_9NEIS</name>
<gene>
    <name evidence="1" type="ORF">EBB06_12440</name>
</gene>
<dbReference type="EMBL" id="REGR01000014">
    <property type="protein sequence ID" value="RXZ42696.1"/>
    <property type="molecule type" value="Genomic_DNA"/>
</dbReference>
<protein>
    <submittedName>
        <fullName evidence="1">Phage portal protein</fullName>
    </submittedName>
</protein>
<accession>A0ABY0FAT4</accession>
<evidence type="ECO:0000313" key="1">
    <source>
        <dbReference type="EMBL" id="RXZ42696.1"/>
    </source>
</evidence>
<reference evidence="1 2" key="1">
    <citation type="submission" date="2018-10" db="EMBL/GenBank/DDBJ databases">
        <title>Draft genome of Fastidiocella sp. strain 375T, a bacterium isolated from a karstic cave dripping water.</title>
        <authorList>
            <person name="Coelho C."/>
            <person name="Verissimo A."/>
            <person name="Tiago I."/>
        </authorList>
    </citation>
    <scope>NUCLEOTIDE SEQUENCE [LARGE SCALE GENOMIC DNA]</scope>
    <source>
        <strain evidence="1 2">CAVE-375</strain>
    </source>
</reference>
<dbReference type="InterPro" id="IPR006944">
    <property type="entry name" value="Phage/GTA_portal"/>
</dbReference>
<evidence type="ECO:0000313" key="2">
    <source>
        <dbReference type="Proteomes" id="UP000290682"/>
    </source>
</evidence>
<dbReference type="NCBIfam" id="TIGR01537">
    <property type="entry name" value="portal_HK97"/>
    <property type="match status" value="1"/>
</dbReference>
<proteinExistence type="predicted"/>
<dbReference type="Pfam" id="PF04860">
    <property type="entry name" value="Phage_portal"/>
    <property type="match status" value="1"/>
</dbReference>
<dbReference type="RefSeq" id="WP_129213488.1">
    <property type="nucleotide sequence ID" value="NZ_REGR01000014.1"/>
</dbReference>
<sequence>MFTSNQFSGGPVRASDPGAGWLASLLGRSIKSAAGVNVTPELALSLTTLQACVSLLAESVAQLPLVLYRRDGDKRDAATDHPAYRLLRFQPNGWQTPFEYQEGQQIANGLRGNSFAFIERDEAARPTALIPLNPDRMTVLKGADGLPYYQFEGQEPMPQRLVHHVRWFSLNGYTGVSPVQLHCNAIGLGLAMQDHASSVFANGTHLAGVLERPAVVGGAELKALSPERVAQVKAAWKAEYAGRENAMKVAVLQDGMSFKPLSMTNVEAQLLEARGASALEVAQMYKVPPHKVGLLDRATNNNIEHQGIEFVVYTLMPWLKRFEQAYNRDLLLPSEWSEYYFEFNVAGLLRGDAQSRYEAYAKARQWGWLSVNDIRRLENLPPVDGGDTYLQPLNMVPAGWMPAPGDKPKAEALAEVEQILNR</sequence>
<organism evidence="1 2">
    <name type="scientific">Crenobacter cavernae</name>
    <dbReference type="NCBI Taxonomy" id="2290923"/>
    <lineage>
        <taxon>Bacteria</taxon>
        <taxon>Pseudomonadati</taxon>
        <taxon>Pseudomonadota</taxon>
        <taxon>Betaproteobacteria</taxon>
        <taxon>Neisseriales</taxon>
        <taxon>Neisseriaceae</taxon>
        <taxon>Crenobacter</taxon>
    </lineage>
</organism>
<comment type="caution">
    <text evidence="1">The sequence shown here is derived from an EMBL/GenBank/DDBJ whole genome shotgun (WGS) entry which is preliminary data.</text>
</comment>
<dbReference type="InterPro" id="IPR006427">
    <property type="entry name" value="Portal_HK97"/>
</dbReference>
<dbReference type="Proteomes" id="UP000290682">
    <property type="component" value="Unassembled WGS sequence"/>
</dbReference>
<keyword evidence="2" id="KW-1185">Reference proteome</keyword>